<proteinExistence type="inferred from homology"/>
<evidence type="ECO:0000256" key="6">
    <source>
        <dbReference type="RuleBase" id="RU363032"/>
    </source>
</evidence>
<feature type="transmembrane region" description="Helical" evidence="6">
    <location>
        <begin position="466"/>
        <end position="485"/>
    </location>
</feature>
<dbReference type="PANTHER" id="PTHR43839:SF3">
    <property type="entry name" value="OLIGOPEPTIDE ABC TRANSPORTER, PERMEASE PROTEIN"/>
    <property type="match status" value="1"/>
</dbReference>
<evidence type="ECO:0000256" key="3">
    <source>
        <dbReference type="ARBA" id="ARBA00022692"/>
    </source>
</evidence>
<dbReference type="InterPro" id="IPR000515">
    <property type="entry name" value="MetI-like"/>
</dbReference>
<protein>
    <submittedName>
        <fullName evidence="9">Peptide/nickel transport system permease protein</fullName>
    </submittedName>
</protein>
<organism evidence="9 10">
    <name type="scientific">Sediminibacillus albus</name>
    <dbReference type="NCBI Taxonomy" id="407036"/>
    <lineage>
        <taxon>Bacteria</taxon>
        <taxon>Bacillati</taxon>
        <taxon>Bacillota</taxon>
        <taxon>Bacilli</taxon>
        <taxon>Bacillales</taxon>
        <taxon>Bacillaceae</taxon>
        <taxon>Sediminibacillus</taxon>
    </lineage>
</organism>
<dbReference type="STRING" id="407036.SAMN05216243_2102"/>
<feature type="transmembrane region" description="Helical" evidence="6">
    <location>
        <begin position="392"/>
        <end position="418"/>
    </location>
</feature>
<evidence type="ECO:0000259" key="8">
    <source>
        <dbReference type="PROSITE" id="PS50928"/>
    </source>
</evidence>
<name>A0A1G8ZM09_9BACI</name>
<evidence type="ECO:0000256" key="2">
    <source>
        <dbReference type="ARBA" id="ARBA00022448"/>
    </source>
</evidence>
<feature type="transmembrane region" description="Helical" evidence="6">
    <location>
        <begin position="588"/>
        <end position="608"/>
    </location>
</feature>
<dbReference type="PANTHER" id="PTHR43839">
    <property type="entry name" value="OPPC IN A BINDING PROTEIN-DEPENDENT TRANSPORT SYSTEM"/>
    <property type="match status" value="1"/>
</dbReference>
<feature type="transmembrane region" description="Helical" evidence="6">
    <location>
        <begin position="524"/>
        <end position="549"/>
    </location>
</feature>
<evidence type="ECO:0000256" key="4">
    <source>
        <dbReference type="ARBA" id="ARBA00022989"/>
    </source>
</evidence>
<feature type="transmembrane region" description="Helical" evidence="6">
    <location>
        <begin position="249"/>
        <end position="269"/>
    </location>
</feature>
<dbReference type="InterPro" id="IPR035906">
    <property type="entry name" value="MetI-like_sf"/>
</dbReference>
<comment type="similarity">
    <text evidence="6">Belongs to the binding-protein-dependent transport system permease family.</text>
</comment>
<feature type="transmembrane region" description="Helical" evidence="6">
    <location>
        <begin position="321"/>
        <end position="341"/>
    </location>
</feature>
<evidence type="ECO:0000313" key="10">
    <source>
        <dbReference type="Proteomes" id="UP000198694"/>
    </source>
</evidence>
<dbReference type="Gene3D" id="1.10.3720.10">
    <property type="entry name" value="MetI-like"/>
    <property type="match status" value="2"/>
</dbReference>
<reference evidence="9 10" key="1">
    <citation type="submission" date="2016-10" db="EMBL/GenBank/DDBJ databases">
        <authorList>
            <person name="de Groot N.N."/>
        </authorList>
    </citation>
    <scope>NUCLEOTIDE SEQUENCE [LARGE SCALE GENOMIC DNA]</scope>
    <source>
        <strain evidence="9 10">CGMCC 1.6502</strain>
    </source>
</reference>
<feature type="compositionally biased region" description="Basic and acidic residues" evidence="7">
    <location>
        <begin position="639"/>
        <end position="662"/>
    </location>
</feature>
<keyword evidence="10" id="KW-1185">Reference proteome</keyword>
<keyword evidence="4 6" id="KW-1133">Transmembrane helix</keyword>
<feature type="transmembrane region" description="Helical" evidence="6">
    <location>
        <begin position="7"/>
        <end position="27"/>
    </location>
</feature>
<dbReference type="Proteomes" id="UP000198694">
    <property type="component" value="Unassembled WGS sequence"/>
</dbReference>
<feature type="transmembrane region" description="Helical" evidence="6">
    <location>
        <begin position="157"/>
        <end position="178"/>
    </location>
</feature>
<sequence length="668" mass="75604">MKFVRFLVYYVLGLMGIVAVSSAPSLMQGEGIVDFSLYLENTFTLAKEMIQPDKWVYQFRGEELNVFAFLLDPYLYSMRILGAALLLGFGLAFILAVLTQFLPKYLIALVKRILTVSEAVPDLMVAFLLQMFVVYIYKQTGVHILKFVTLGDDRIYLAPIVVLSILPLISLFRVILLLMEEELTKDYVDFAQSKGIKDKAIISMHVLRNILRSTFYHSKLILWGSLSSLFVIEYMFNIRGLSSFIMNDFRPMVIAVALMMVFTPFYILYQGIEIFGEKDALRFDNKTFIQSLARTPNKQTLKDRLFNLAKGIAAHFKNPKFALGFTVIFAILAISIIHTVVQEEPVKNFVLIYDDDGNLVSSKPHPPSEYVLLGTDRNGYSVLDQLLTGAKYTILFAGVIAFLRMFLGFVLAVPYALFIKDKWKKGIERFVDSFHFLPLSVIAVILLSPVLMGTTSGFAYSFTERILIEAGVLTLLVVPLTTILIGNEIKLITKSEYIDGARVLGGNANHILFRHIMPHLHSKLGIVFGQQFIQVLLILIHLGLFNMFLGGTSVMLNQSYKAYPHSVTYEWSGLVSGSRNAFMGGQEWIVLPVFIGFMFLIISMQFVIEGIKEVQQERVGVRVEKNGLIGRLFGRSKQNTEKLPTEEPKPEQFSFVKEEHSITRQKHG</sequence>
<keyword evidence="2 6" id="KW-0813">Transport</keyword>
<accession>A0A1G8ZM09</accession>
<evidence type="ECO:0000313" key="9">
    <source>
        <dbReference type="EMBL" id="SDK16139.1"/>
    </source>
</evidence>
<feature type="region of interest" description="Disordered" evidence="7">
    <location>
        <begin position="639"/>
        <end position="668"/>
    </location>
</feature>
<dbReference type="EMBL" id="FNFL01000003">
    <property type="protein sequence ID" value="SDK16139.1"/>
    <property type="molecule type" value="Genomic_DNA"/>
</dbReference>
<evidence type="ECO:0000256" key="5">
    <source>
        <dbReference type="ARBA" id="ARBA00023136"/>
    </source>
</evidence>
<evidence type="ECO:0000256" key="1">
    <source>
        <dbReference type="ARBA" id="ARBA00004141"/>
    </source>
</evidence>
<dbReference type="PROSITE" id="PS50928">
    <property type="entry name" value="ABC_TM1"/>
    <property type="match status" value="1"/>
</dbReference>
<dbReference type="AlphaFoldDB" id="A0A1G8ZM09"/>
<feature type="transmembrane region" description="Helical" evidence="6">
    <location>
        <begin position="220"/>
        <end position="237"/>
    </location>
</feature>
<dbReference type="RefSeq" id="WP_175559309.1">
    <property type="nucleotide sequence ID" value="NZ_FNFL01000003.1"/>
</dbReference>
<dbReference type="GO" id="GO:0005886">
    <property type="term" value="C:plasma membrane"/>
    <property type="evidence" value="ECO:0007669"/>
    <property type="project" value="UniProtKB-SubCell"/>
</dbReference>
<feature type="transmembrane region" description="Helical" evidence="6">
    <location>
        <begin position="74"/>
        <end position="98"/>
    </location>
</feature>
<feature type="transmembrane region" description="Helical" evidence="6">
    <location>
        <begin position="119"/>
        <end position="137"/>
    </location>
</feature>
<gene>
    <name evidence="9" type="ORF">SAMN05216243_2102</name>
</gene>
<dbReference type="GO" id="GO:0055085">
    <property type="term" value="P:transmembrane transport"/>
    <property type="evidence" value="ECO:0007669"/>
    <property type="project" value="InterPro"/>
</dbReference>
<keyword evidence="5 6" id="KW-0472">Membrane</keyword>
<dbReference type="CDD" id="cd06261">
    <property type="entry name" value="TM_PBP2"/>
    <property type="match status" value="2"/>
</dbReference>
<feature type="transmembrane region" description="Helical" evidence="6">
    <location>
        <begin position="439"/>
        <end position="460"/>
    </location>
</feature>
<dbReference type="SUPFAM" id="SSF161098">
    <property type="entry name" value="MetI-like"/>
    <property type="match status" value="2"/>
</dbReference>
<keyword evidence="3 6" id="KW-0812">Transmembrane</keyword>
<dbReference type="Pfam" id="PF00528">
    <property type="entry name" value="BPD_transp_1"/>
    <property type="match status" value="1"/>
</dbReference>
<feature type="domain" description="ABC transmembrane type-1" evidence="8">
    <location>
        <begin position="74"/>
        <end position="273"/>
    </location>
</feature>
<comment type="subcellular location">
    <subcellularLocation>
        <location evidence="6">Cell membrane</location>
        <topology evidence="6">Multi-pass membrane protein</topology>
    </subcellularLocation>
    <subcellularLocation>
        <location evidence="1">Membrane</location>
        <topology evidence="1">Multi-pass membrane protein</topology>
    </subcellularLocation>
</comment>
<evidence type="ECO:0000256" key="7">
    <source>
        <dbReference type="SAM" id="MobiDB-lite"/>
    </source>
</evidence>